<dbReference type="InterPro" id="IPR001451">
    <property type="entry name" value="Hexapep"/>
</dbReference>
<dbReference type="GO" id="GO:0016740">
    <property type="term" value="F:transferase activity"/>
    <property type="evidence" value="ECO:0007669"/>
    <property type="project" value="UniProtKB-KW"/>
</dbReference>
<protein>
    <submittedName>
        <fullName evidence="4">Isomerase</fullName>
    </submittedName>
</protein>
<keyword evidence="1" id="KW-0808">Transferase</keyword>
<dbReference type="PROSITE" id="PS00101">
    <property type="entry name" value="HEXAPEP_TRANSFERASES"/>
    <property type="match status" value="2"/>
</dbReference>
<dbReference type="Gene3D" id="2.160.10.10">
    <property type="entry name" value="Hexapeptide repeat proteins"/>
    <property type="match status" value="1"/>
</dbReference>
<dbReference type="CDD" id="cd20292">
    <property type="entry name" value="cupin_QdtA-like"/>
    <property type="match status" value="1"/>
</dbReference>
<dbReference type="Pfam" id="PF00132">
    <property type="entry name" value="Hexapep"/>
    <property type="match status" value="2"/>
</dbReference>
<dbReference type="CDD" id="cd03358">
    <property type="entry name" value="LbH_WxcM_N_like"/>
    <property type="match status" value="1"/>
</dbReference>
<evidence type="ECO:0000259" key="3">
    <source>
        <dbReference type="Pfam" id="PF05523"/>
    </source>
</evidence>
<comment type="caution">
    <text evidence="4">The sequence shown here is derived from an EMBL/GenBank/DDBJ whole genome shotgun (WGS) entry which is preliminary data.</text>
</comment>
<dbReference type="InterPro" id="IPR011004">
    <property type="entry name" value="Trimer_LpxA-like_sf"/>
</dbReference>
<accession>A0A4R9BVS9</accession>
<dbReference type="EMBL" id="SOHM01000013">
    <property type="protein sequence ID" value="TFD91860.1"/>
    <property type="molecule type" value="Genomic_DNA"/>
</dbReference>
<gene>
    <name evidence="4" type="ORF">E3T61_07745</name>
</gene>
<dbReference type="PANTHER" id="PTHR43300:SF4">
    <property type="entry name" value="ACYL-[ACYL-CARRIER-PROTEIN]--UDP-N-ACETYLGLUCOSAMINE O-ACYLTRANSFERASE"/>
    <property type="match status" value="1"/>
</dbReference>
<keyword evidence="4" id="KW-0413">Isomerase</keyword>
<evidence type="ECO:0000256" key="1">
    <source>
        <dbReference type="ARBA" id="ARBA00022679"/>
    </source>
</evidence>
<dbReference type="SUPFAM" id="SSF51182">
    <property type="entry name" value="RmlC-like cupins"/>
    <property type="match status" value="1"/>
</dbReference>
<keyword evidence="5" id="KW-1185">Reference proteome</keyword>
<dbReference type="SUPFAM" id="SSF51161">
    <property type="entry name" value="Trimeric LpxA-like enzymes"/>
    <property type="match status" value="1"/>
</dbReference>
<evidence type="ECO:0000256" key="2">
    <source>
        <dbReference type="ARBA" id="ARBA00022737"/>
    </source>
</evidence>
<feature type="domain" description="Sugar 3,4-ketoisomerase QdtA cupin" evidence="3">
    <location>
        <begin position="179"/>
        <end position="303"/>
    </location>
</feature>
<dbReference type="AlphaFoldDB" id="A0A4R9BVS9"/>
<dbReference type="InterPro" id="IPR018357">
    <property type="entry name" value="Hexapep_transf_CS"/>
</dbReference>
<proteinExistence type="predicted"/>
<dbReference type="OrthoDB" id="2643438at2"/>
<dbReference type="InterPro" id="IPR011051">
    <property type="entry name" value="RmlC_Cupin_sf"/>
</dbReference>
<dbReference type="PANTHER" id="PTHR43300">
    <property type="entry name" value="ACETYLTRANSFERASE"/>
    <property type="match status" value="1"/>
</dbReference>
<evidence type="ECO:0000313" key="5">
    <source>
        <dbReference type="Proteomes" id="UP000298468"/>
    </source>
</evidence>
<evidence type="ECO:0000313" key="4">
    <source>
        <dbReference type="EMBL" id="TFD91860.1"/>
    </source>
</evidence>
<organism evidence="4 5">
    <name type="scientific">Cryobacterium lactosi</name>
    <dbReference type="NCBI Taxonomy" id="1259202"/>
    <lineage>
        <taxon>Bacteria</taxon>
        <taxon>Bacillati</taxon>
        <taxon>Actinomycetota</taxon>
        <taxon>Actinomycetes</taxon>
        <taxon>Micrococcales</taxon>
        <taxon>Microbacteriaceae</taxon>
        <taxon>Cryobacterium</taxon>
    </lineage>
</organism>
<dbReference type="Pfam" id="PF05523">
    <property type="entry name" value="FdtA"/>
    <property type="match status" value="1"/>
</dbReference>
<dbReference type="GO" id="GO:0016853">
    <property type="term" value="F:isomerase activity"/>
    <property type="evidence" value="ECO:0007669"/>
    <property type="project" value="UniProtKB-KW"/>
</dbReference>
<dbReference type="InterPro" id="IPR050179">
    <property type="entry name" value="Trans_hexapeptide_repeat"/>
</dbReference>
<dbReference type="Gene3D" id="2.60.120.10">
    <property type="entry name" value="Jelly Rolls"/>
    <property type="match status" value="1"/>
</dbReference>
<dbReference type="InterPro" id="IPR008894">
    <property type="entry name" value="QdtA_cupin_dom"/>
</dbReference>
<name>A0A4R9BVS9_9MICO</name>
<dbReference type="RefSeq" id="WP_134640297.1">
    <property type="nucleotide sequence ID" value="NZ_SOHM01000013.1"/>
</dbReference>
<dbReference type="InterPro" id="IPR014710">
    <property type="entry name" value="RmlC-like_jellyroll"/>
</dbReference>
<dbReference type="Proteomes" id="UP000298468">
    <property type="component" value="Unassembled WGS sequence"/>
</dbReference>
<sequence length="308" mass="33199">MTAPFVHPQGICESESVGAGTTIWAFAHVLPGAVIGRNVNVNDHVFVENDVVIGDRVTVKSGVQLWDGIELHDDVFVGPNATFTNDRFPRSKQYPGEFPRTVVERGASIGGGAVILPGVRIGQRAMVGAGAVVTRDVPPFAIVVGNPARITGYADGAGRRMSSLGAQNVVRPDATWQTPLIALKQATDMRGSLMVAEFGTDLPFVPRRFFTVFDVPSIDVRGEHAHRVCEQFLVCLSGSVRAIIDDGVTREEFLLDSPDHGLHMPAMTWGTQYAYSADAVLAVFASHAYDGGDYIRSYSEFQVLIAAQ</sequence>
<keyword evidence="2" id="KW-0677">Repeat</keyword>
<reference evidence="4 5" key="1">
    <citation type="submission" date="2019-03" db="EMBL/GenBank/DDBJ databases">
        <title>Genomics of glacier-inhabiting Cryobacterium strains.</title>
        <authorList>
            <person name="Liu Q."/>
            <person name="Xin Y.-H."/>
        </authorList>
    </citation>
    <scope>NUCLEOTIDE SEQUENCE [LARGE SCALE GENOMIC DNA]</scope>
    <source>
        <strain evidence="4 5">Sr59</strain>
    </source>
</reference>